<name>J9CQS2_9ZZZZ</name>
<dbReference type="AlphaFoldDB" id="J9CQS2"/>
<protein>
    <submittedName>
        <fullName evidence="1">Uncharacterized protein</fullName>
    </submittedName>
</protein>
<reference evidence="1" key="1">
    <citation type="journal article" date="2012" name="PLoS ONE">
        <title>Gene sets for utilization of primary and secondary nutrition supplies in the distal gut of endangered iberian lynx.</title>
        <authorList>
            <person name="Alcaide M."/>
            <person name="Messina E."/>
            <person name="Richter M."/>
            <person name="Bargiela R."/>
            <person name="Peplies J."/>
            <person name="Huws S.A."/>
            <person name="Newbold C.J."/>
            <person name="Golyshin P.N."/>
            <person name="Simon M.A."/>
            <person name="Lopez G."/>
            <person name="Yakimov M.M."/>
            <person name="Ferrer M."/>
        </authorList>
    </citation>
    <scope>NUCLEOTIDE SEQUENCE</scope>
</reference>
<proteinExistence type="predicted"/>
<accession>J9CQS2</accession>
<comment type="caution">
    <text evidence="1">The sequence shown here is derived from an EMBL/GenBank/DDBJ whole genome shotgun (WGS) entry which is preliminary data.</text>
</comment>
<organism evidence="1">
    <name type="scientific">gut metagenome</name>
    <dbReference type="NCBI Taxonomy" id="749906"/>
    <lineage>
        <taxon>unclassified sequences</taxon>
        <taxon>metagenomes</taxon>
        <taxon>organismal metagenomes</taxon>
    </lineage>
</organism>
<dbReference type="EMBL" id="AMCI01002519">
    <property type="protein sequence ID" value="EJX02506.1"/>
    <property type="molecule type" value="Genomic_DNA"/>
</dbReference>
<gene>
    <name evidence="1" type="ORF">EVA_09388</name>
</gene>
<evidence type="ECO:0000313" key="1">
    <source>
        <dbReference type="EMBL" id="EJX02506.1"/>
    </source>
</evidence>
<sequence length="47" mass="5335">MAAVLIELQKLRFSRKLCPNPGHAASYCPHKFGEIKPAPSERILIFR</sequence>